<proteinExistence type="predicted"/>
<organism evidence="2">
    <name type="scientific">Myoviridae sp. ct9dX1</name>
    <dbReference type="NCBI Taxonomy" id="2827665"/>
    <lineage>
        <taxon>Viruses</taxon>
        <taxon>Duplodnaviria</taxon>
        <taxon>Heunggongvirae</taxon>
        <taxon>Uroviricota</taxon>
        <taxon>Caudoviricetes</taxon>
    </lineage>
</organism>
<accession>A0A8S5TJU9</accession>
<evidence type="ECO:0000256" key="1">
    <source>
        <dbReference type="SAM" id="Coils"/>
    </source>
</evidence>
<dbReference type="EMBL" id="BK032832">
    <property type="protein sequence ID" value="DAF63066.1"/>
    <property type="molecule type" value="Genomic_DNA"/>
</dbReference>
<evidence type="ECO:0000313" key="2">
    <source>
        <dbReference type="EMBL" id="DAF63066.1"/>
    </source>
</evidence>
<feature type="coiled-coil region" evidence="1">
    <location>
        <begin position="7"/>
        <end position="34"/>
    </location>
</feature>
<reference evidence="2" key="1">
    <citation type="journal article" date="2021" name="Proc. Natl. Acad. Sci. U.S.A.">
        <title>A Catalog of Tens of Thousands of Viruses from Human Metagenomes Reveals Hidden Associations with Chronic Diseases.</title>
        <authorList>
            <person name="Tisza M.J."/>
            <person name="Buck C.B."/>
        </authorList>
    </citation>
    <scope>NUCLEOTIDE SEQUENCE</scope>
    <source>
        <strain evidence="2">Ct9dX1</strain>
    </source>
</reference>
<sequence>MGGKSANEKKSQALERLTLRLENLSQRREIALSLWTQFRSCYLN</sequence>
<name>A0A8S5TJU9_9CAUD</name>
<protein>
    <submittedName>
        <fullName evidence="2">Uncharacterized protein</fullName>
    </submittedName>
</protein>
<keyword evidence="1" id="KW-0175">Coiled coil</keyword>